<sequence length="139" mass="15913">MNEIEQKKAQLEQRFEQTIAFHPALARVGGSAAAGLFLSQLIYWSGKGKHPEGWIYKDAAEWEQETCLTRAEQRTARSALTGRGLIEESDMRKLEIDLFKNTLTFRVRWDKLAAALDADDAKEKEKREKKEKCKDKKAA</sequence>
<dbReference type="RefSeq" id="WP_341742893.1">
    <property type="nucleotide sequence ID" value="NZ_CP151406.1"/>
</dbReference>
<keyword evidence="3" id="KW-1185">Reference proteome</keyword>
<feature type="compositionally biased region" description="Basic and acidic residues" evidence="1">
    <location>
        <begin position="119"/>
        <end position="139"/>
    </location>
</feature>
<proteinExistence type="predicted"/>
<evidence type="ECO:0000256" key="1">
    <source>
        <dbReference type="SAM" id="MobiDB-lite"/>
    </source>
</evidence>
<dbReference type="Proteomes" id="UP001479520">
    <property type="component" value="Chromosome"/>
</dbReference>
<dbReference type="EMBL" id="CP151406">
    <property type="protein sequence ID" value="WZJ19994.1"/>
    <property type="molecule type" value="Genomic_DNA"/>
</dbReference>
<accession>A0ABZ2XEN9</accession>
<organism evidence="2 3">
    <name type="scientific">Azonexus hydrophilus</name>
    <dbReference type="NCBI Taxonomy" id="418702"/>
    <lineage>
        <taxon>Bacteria</taxon>
        <taxon>Pseudomonadati</taxon>
        <taxon>Pseudomonadota</taxon>
        <taxon>Betaproteobacteria</taxon>
        <taxon>Rhodocyclales</taxon>
        <taxon>Azonexaceae</taxon>
        <taxon>Azonexus</taxon>
    </lineage>
</organism>
<reference evidence="2 3" key="1">
    <citation type="submission" date="2024-04" db="EMBL/GenBank/DDBJ databases">
        <title>Dissimilatory iodate-reducing microorganisms contribute to the enrichment of iodine in groundwater.</title>
        <authorList>
            <person name="Jiang Z."/>
        </authorList>
    </citation>
    <scope>NUCLEOTIDE SEQUENCE [LARGE SCALE GENOMIC DNA]</scope>
    <source>
        <strain evidence="2 3">NCP973</strain>
    </source>
</reference>
<name>A0ABZ2XEN9_9RHOO</name>
<protein>
    <submittedName>
        <fullName evidence="2">Uncharacterized protein</fullName>
    </submittedName>
</protein>
<evidence type="ECO:0000313" key="2">
    <source>
        <dbReference type="EMBL" id="WZJ19994.1"/>
    </source>
</evidence>
<evidence type="ECO:0000313" key="3">
    <source>
        <dbReference type="Proteomes" id="UP001479520"/>
    </source>
</evidence>
<feature type="region of interest" description="Disordered" evidence="1">
    <location>
        <begin position="118"/>
        <end position="139"/>
    </location>
</feature>
<gene>
    <name evidence="2" type="ORF">AADV58_08415</name>
</gene>